<dbReference type="Pfam" id="PF00646">
    <property type="entry name" value="F-box"/>
    <property type="match status" value="1"/>
</dbReference>
<dbReference type="InterPro" id="IPR032675">
    <property type="entry name" value="LRR_dom_sf"/>
</dbReference>
<evidence type="ECO:0000259" key="4">
    <source>
        <dbReference type="Pfam" id="PF00646"/>
    </source>
</evidence>
<reference evidence="6" key="1">
    <citation type="submission" date="2015-10" db="EMBL/GenBank/DDBJ databases">
        <authorList>
            <person name="Devillers H."/>
        </authorList>
    </citation>
    <scope>NUCLEOTIDE SEQUENCE [LARGE SCALE GENOMIC DNA]</scope>
</reference>
<accession>A0A0N7MMD9</accession>
<dbReference type="GO" id="GO:0051879">
    <property type="term" value="F:Hsp90 protein binding"/>
    <property type="evidence" value="ECO:0007669"/>
    <property type="project" value="TreeGrafter"/>
</dbReference>
<dbReference type="Gene3D" id="3.80.10.10">
    <property type="entry name" value="Ribonuclease Inhibitor"/>
    <property type="match status" value="1"/>
</dbReference>
<dbReference type="InterPro" id="IPR001810">
    <property type="entry name" value="F-box_dom"/>
</dbReference>
<gene>
    <name evidence="5" type="ORF">LAQU0_S20e00848g</name>
</gene>
<evidence type="ECO:0000313" key="6">
    <source>
        <dbReference type="Proteomes" id="UP000236544"/>
    </source>
</evidence>
<evidence type="ECO:0000313" key="5">
    <source>
        <dbReference type="EMBL" id="CUS24831.1"/>
    </source>
</evidence>
<organism evidence="5 6">
    <name type="scientific">Lachancea quebecensis</name>
    <dbReference type="NCBI Taxonomy" id="1654605"/>
    <lineage>
        <taxon>Eukaryota</taxon>
        <taxon>Fungi</taxon>
        <taxon>Dikarya</taxon>
        <taxon>Ascomycota</taxon>
        <taxon>Saccharomycotina</taxon>
        <taxon>Saccharomycetes</taxon>
        <taxon>Saccharomycetales</taxon>
        <taxon>Saccharomycetaceae</taxon>
        <taxon>Lachancea</taxon>
    </lineage>
</organism>
<protein>
    <submittedName>
        <fullName evidence="5">LAQU0S20e00848g1_1</fullName>
    </submittedName>
</protein>
<dbReference type="EMBL" id="LN890575">
    <property type="protein sequence ID" value="CUS24831.1"/>
    <property type="molecule type" value="Genomic_DNA"/>
</dbReference>
<dbReference type="AlphaFoldDB" id="A0A0N7MMD9"/>
<feature type="domain" description="F-box" evidence="4">
    <location>
        <begin position="211"/>
        <end position="245"/>
    </location>
</feature>
<dbReference type="PANTHER" id="PTHR22904">
    <property type="entry name" value="TPR REPEAT CONTAINING PROTEIN"/>
    <property type="match status" value="1"/>
</dbReference>
<dbReference type="InterPro" id="IPR036047">
    <property type="entry name" value="F-box-like_dom_sf"/>
</dbReference>
<dbReference type="SUPFAM" id="SSF81383">
    <property type="entry name" value="F-box domain"/>
    <property type="match status" value="1"/>
</dbReference>
<dbReference type="SUPFAM" id="SSF52047">
    <property type="entry name" value="RNI-like"/>
    <property type="match status" value="1"/>
</dbReference>
<evidence type="ECO:0000256" key="1">
    <source>
        <dbReference type="ARBA" id="ARBA00022737"/>
    </source>
</evidence>
<dbReference type="Proteomes" id="UP000236544">
    <property type="component" value="Unassembled WGS sequence"/>
</dbReference>
<evidence type="ECO:0000256" key="2">
    <source>
        <dbReference type="ARBA" id="ARBA00022803"/>
    </source>
</evidence>
<evidence type="ECO:0000256" key="3">
    <source>
        <dbReference type="PROSITE-ProRule" id="PRU00339"/>
    </source>
</evidence>
<dbReference type="InterPro" id="IPR011990">
    <property type="entry name" value="TPR-like_helical_dom_sf"/>
</dbReference>
<keyword evidence="6" id="KW-1185">Reference proteome</keyword>
<dbReference type="PROSITE" id="PS50005">
    <property type="entry name" value="TPR"/>
    <property type="match status" value="2"/>
</dbReference>
<sequence length="689" mass="79011">MNGEDVVEKALDLGVVYFKNEDYKNANSLFTKALRLARSYKTEDIETIRAAHGLSKRPFYENGELVHPRLVKLLDNRAATWEKMGELKKALKDANRATRFEPYNLKCYLRRGKILQKLRMDVEALQNYEEGFKAMREMSQKYHLDPPKKLYEAMEYQKSLVLKRLERPEASVASKSESKRTLLSQVSQPIGKRKAVKIRPVPTLDIPGQCPLEILNKILCNLGSIDLSRCLLVSKVWYSRVCLLPSVFNCFDLSSCTYRKIISFQRFINKMCINAERQQIDHIKFCSLSASTENRIIPTLIQDLKPLVKTFVLQHQFTDLESIAASFVRNKTLAAELEELSLTCEYKKKAGTPLEVILMTLFKKIRKLEIVFPNSSSATRSKVAIENLNHELFIRNIQNLASMRIICSLKNTSPHFPFKTIITSGAPFKIEKLFISGVTFDTTMGFEWLTDFHNLRELWFENNKNAYLEEFLRVLIYKPLSKRLSKLTFREHRITGRPVNLAQYPHLAENSNLHRNFSSIKHLDMMSSSIGARGLLAILSAMDSDQLKVLNIGDCPYIHFQRGNSHGFLEIRGLLLKMHHIEELYLHQSVALDDHAIFQLAKNVRHIKKIRKLDLSFNMSLTGVSIYQMLRSFKEEFIILDKLVIDGCPSISESTVSALKGSGLVKELACSYEKLAWGTFGINSLKLPS</sequence>
<dbReference type="Gene3D" id="1.25.40.10">
    <property type="entry name" value="Tetratricopeptide repeat domain"/>
    <property type="match status" value="1"/>
</dbReference>
<keyword evidence="2 3" id="KW-0802">TPR repeat</keyword>
<proteinExistence type="predicted"/>
<dbReference type="PANTHER" id="PTHR22904:SF523">
    <property type="entry name" value="STRESS-INDUCED-PHOSPHOPROTEIN 1"/>
    <property type="match status" value="1"/>
</dbReference>
<dbReference type="InterPro" id="IPR019734">
    <property type="entry name" value="TPR_rpt"/>
</dbReference>
<dbReference type="SUPFAM" id="SSF48452">
    <property type="entry name" value="TPR-like"/>
    <property type="match status" value="1"/>
</dbReference>
<dbReference type="OrthoDB" id="629492at2759"/>
<keyword evidence="1" id="KW-0677">Repeat</keyword>
<feature type="repeat" description="TPR" evidence="3">
    <location>
        <begin position="71"/>
        <end position="104"/>
    </location>
</feature>
<feature type="repeat" description="TPR" evidence="3">
    <location>
        <begin position="7"/>
        <end position="40"/>
    </location>
</feature>
<dbReference type="SMART" id="SM00028">
    <property type="entry name" value="TPR"/>
    <property type="match status" value="3"/>
</dbReference>
<name>A0A0N7MMD9_9SACH</name>